<dbReference type="AlphaFoldDB" id="A0ABD2NJZ9"/>
<keyword evidence="2" id="KW-1185">Reference proteome</keyword>
<dbReference type="Proteomes" id="UP001516400">
    <property type="component" value="Unassembled WGS sequence"/>
</dbReference>
<comment type="caution">
    <text evidence="1">The sequence shown here is derived from an EMBL/GenBank/DDBJ whole genome shotgun (WGS) entry which is preliminary data.</text>
</comment>
<gene>
    <name evidence="1" type="ORF">HHI36_016369</name>
</gene>
<organism evidence="1 2">
    <name type="scientific">Cryptolaemus montrouzieri</name>
    <dbReference type="NCBI Taxonomy" id="559131"/>
    <lineage>
        <taxon>Eukaryota</taxon>
        <taxon>Metazoa</taxon>
        <taxon>Ecdysozoa</taxon>
        <taxon>Arthropoda</taxon>
        <taxon>Hexapoda</taxon>
        <taxon>Insecta</taxon>
        <taxon>Pterygota</taxon>
        <taxon>Neoptera</taxon>
        <taxon>Endopterygota</taxon>
        <taxon>Coleoptera</taxon>
        <taxon>Polyphaga</taxon>
        <taxon>Cucujiformia</taxon>
        <taxon>Coccinelloidea</taxon>
        <taxon>Coccinellidae</taxon>
        <taxon>Scymninae</taxon>
        <taxon>Scymnini</taxon>
        <taxon>Cryptolaemus</taxon>
    </lineage>
</organism>
<evidence type="ECO:0000313" key="1">
    <source>
        <dbReference type="EMBL" id="KAL3278849.1"/>
    </source>
</evidence>
<accession>A0ABD2NJZ9</accession>
<proteinExistence type="predicted"/>
<feature type="non-terminal residue" evidence="1">
    <location>
        <position position="185"/>
    </location>
</feature>
<protein>
    <submittedName>
        <fullName evidence="1">Uncharacterized protein</fullName>
    </submittedName>
</protein>
<dbReference type="EMBL" id="JABFTP020000124">
    <property type="protein sequence ID" value="KAL3278849.1"/>
    <property type="molecule type" value="Genomic_DNA"/>
</dbReference>
<name>A0ABD2NJZ9_9CUCU</name>
<evidence type="ECO:0000313" key="2">
    <source>
        <dbReference type="Proteomes" id="UP001516400"/>
    </source>
</evidence>
<sequence length="185" mass="21445">MKSISRDAYDTKRFRPADTFFIRNLFLTKQIKVFQENIIAGWVSVKDVKASQLRKQEAGKTKPRFPCTIYYVLNKTGKAVHACRKLCKNIFCIKPNRQESPLKRVEGVTEKVIDRLRKKKSFASFSEIRKAVNHNRIESTCIHLHCDMSQSKLRSICNEDLVVSMMMFLKVFSEFNIGFKSPASD</sequence>
<reference evidence="1 2" key="1">
    <citation type="journal article" date="2021" name="BMC Biol.">
        <title>Horizontally acquired antibacterial genes associated with adaptive radiation of ladybird beetles.</title>
        <authorList>
            <person name="Li H.S."/>
            <person name="Tang X.F."/>
            <person name="Huang Y.H."/>
            <person name="Xu Z.Y."/>
            <person name="Chen M.L."/>
            <person name="Du X.Y."/>
            <person name="Qiu B.Y."/>
            <person name="Chen P.T."/>
            <person name="Zhang W."/>
            <person name="Slipinski A."/>
            <person name="Escalona H.E."/>
            <person name="Waterhouse R.M."/>
            <person name="Zwick A."/>
            <person name="Pang H."/>
        </authorList>
    </citation>
    <scope>NUCLEOTIDE SEQUENCE [LARGE SCALE GENOMIC DNA]</scope>
    <source>
        <strain evidence="1">SYSU2018</strain>
    </source>
</reference>